<protein>
    <submittedName>
        <fullName evidence="7">Family 20 glycosylhydrolase</fullName>
    </submittedName>
</protein>
<dbReference type="InterPro" id="IPR052764">
    <property type="entry name" value="GH20_Enzymes"/>
</dbReference>
<gene>
    <name evidence="7" type="ORF">H9702_09920</name>
</gene>
<evidence type="ECO:0000259" key="6">
    <source>
        <dbReference type="Pfam" id="PF00728"/>
    </source>
</evidence>
<comment type="similarity">
    <text evidence="1">Belongs to the glycosyl hydrolase 20 family.</text>
</comment>
<reference evidence="7" key="1">
    <citation type="journal article" date="2021" name="PeerJ">
        <title>Extensive microbial diversity within the chicken gut microbiome revealed by metagenomics and culture.</title>
        <authorList>
            <person name="Gilroy R."/>
            <person name="Ravi A."/>
            <person name="Getino M."/>
            <person name="Pursley I."/>
            <person name="Horton D.L."/>
            <person name="Alikhan N.F."/>
            <person name="Baker D."/>
            <person name="Gharbi K."/>
            <person name="Hall N."/>
            <person name="Watson M."/>
            <person name="Adriaenssens E.M."/>
            <person name="Foster-Nyarko E."/>
            <person name="Jarju S."/>
            <person name="Secka A."/>
            <person name="Antonio M."/>
            <person name="Oren A."/>
            <person name="Chaudhuri R.R."/>
            <person name="La Ragione R."/>
            <person name="Hildebrand F."/>
            <person name="Pallen M.J."/>
        </authorList>
    </citation>
    <scope>NUCLEOTIDE SEQUENCE</scope>
    <source>
        <strain evidence="7">CHK187-11901</strain>
    </source>
</reference>
<evidence type="ECO:0000256" key="1">
    <source>
        <dbReference type="ARBA" id="ARBA00006285"/>
    </source>
</evidence>
<keyword evidence="4" id="KW-1133">Transmembrane helix</keyword>
<sequence length="993" mass="106522">MKQKYFAHMGRKLCAAFVACAMVLSGFSVSAQAEETSTTSMPTVKSYEKTSGSFVTTDQTRIYYVSDMAPEGDIADTLKLAASESAAQGINSGNVMDIVYGPQENVKSGDIVVQLGDVAQDGADAQQAYEMDITEDNIVITAEGAAGIKYAMNVYAQNMGTMECGTIQDYPDVKERSIYLDCGRRFYNVDTLEAMIKDMSWNKMNTLYLDFSNNRGFRFALDDMTLTWADGTMSDDLSDVVSERTLTQSDMDEIIALADLYGVTIVPTLNSPGHMDTILAQYPQYQVSASTINLDDAEARSFAVSLVQKYAEYFASRGCTIFNISADEATGYDTNSQTYVDYVNDLNEMLKGMGYQVRMFNDGIKTGDAALIDSDIQVLYWDPSTANANVYELLSSGHDMINIAADYMYYAYNNGSFICSANNIYDGTYVRETHNQSDEIAQHNQGWNPGKFSKMGVKQQMSFINGEFVYPQMGEMDGKIIGASYAIWSDNATDSVTDQEIIEDVYYQVRVTAERSWRVNTDSIQDPLYDDGVGYDVEQGSEISYEEFMNTQLSVSMAPGGMYSNGTVDSARAQLPEAGEITAAPAADQELASQAALDALQNMVDRANALEGYSEDELAEVSAAVNAAQALLDNPQSATATAVVSALLDLSNAMQALNTSASGDALRADVQATIDFINENILTNVNGLRPAKAQALRDAVEAAQTVLADANASDEALMAANEALTKAAQELWEIVAKDELNAMIDAANSYVSGDYTEESLAVLQDAITEAQAVAANDDATTAEVSDAITSLANAIAGLESVTLDTSALEHEIELVSEMVANLDDYVASTVEGLADKLASAQTTLTSATSQDEIDSATAALREARLSARTKADVSALEEVIAYANTLDLSMYTDESTLNLNRMLVYAAQTLADEEATQEEVDAMTTSVQEAIDALVPVSDASVNGAGTSASAGNASGSVTNTAAQTQTILFAGMLAAAACGALFAGIRRRQHSA</sequence>
<accession>A0A9D2NS44</accession>
<dbReference type="PRINTS" id="PR00738">
    <property type="entry name" value="GLHYDRLASE20"/>
</dbReference>
<evidence type="ECO:0000256" key="4">
    <source>
        <dbReference type="SAM" id="Phobius"/>
    </source>
</evidence>
<proteinExistence type="inferred from homology"/>
<comment type="caution">
    <text evidence="7">The sequence shown here is derived from an EMBL/GenBank/DDBJ whole genome shotgun (WGS) entry which is preliminary data.</text>
</comment>
<evidence type="ECO:0000256" key="3">
    <source>
        <dbReference type="PIRSR" id="PIRSR625705-1"/>
    </source>
</evidence>
<evidence type="ECO:0000313" key="7">
    <source>
        <dbReference type="EMBL" id="HJC37427.1"/>
    </source>
</evidence>
<keyword evidence="4" id="KW-0472">Membrane</keyword>
<reference evidence="7" key="2">
    <citation type="submission" date="2021-04" db="EMBL/GenBank/DDBJ databases">
        <authorList>
            <person name="Gilroy R."/>
        </authorList>
    </citation>
    <scope>NUCLEOTIDE SEQUENCE</scope>
    <source>
        <strain evidence="7">CHK187-11901</strain>
    </source>
</reference>
<dbReference type="GO" id="GO:0005975">
    <property type="term" value="P:carbohydrate metabolic process"/>
    <property type="evidence" value="ECO:0007669"/>
    <property type="project" value="InterPro"/>
</dbReference>
<feature type="domain" description="Glycoside hydrolase family 20 catalytic" evidence="6">
    <location>
        <begin position="176"/>
        <end position="288"/>
    </location>
</feature>
<dbReference type="PANTHER" id="PTHR43678:SF1">
    <property type="entry name" value="BETA-N-ACETYLHEXOSAMINIDASE"/>
    <property type="match status" value="1"/>
</dbReference>
<dbReference type="Gene3D" id="3.30.379.10">
    <property type="entry name" value="Chitobiase/beta-hexosaminidase domain 2-like"/>
    <property type="match status" value="1"/>
</dbReference>
<dbReference type="Gene3D" id="3.20.20.80">
    <property type="entry name" value="Glycosidases"/>
    <property type="match status" value="1"/>
</dbReference>
<evidence type="ECO:0000256" key="5">
    <source>
        <dbReference type="SAM" id="SignalP"/>
    </source>
</evidence>
<feature type="signal peptide" evidence="5">
    <location>
        <begin position="1"/>
        <end position="33"/>
    </location>
</feature>
<keyword evidence="4" id="KW-0812">Transmembrane</keyword>
<dbReference type="Pfam" id="PF00728">
    <property type="entry name" value="Glyco_hydro_20"/>
    <property type="match status" value="2"/>
</dbReference>
<feature type="active site" description="Proton donor" evidence="3">
    <location>
        <position position="328"/>
    </location>
</feature>
<evidence type="ECO:0000256" key="2">
    <source>
        <dbReference type="ARBA" id="ARBA00022801"/>
    </source>
</evidence>
<dbReference type="PANTHER" id="PTHR43678">
    <property type="entry name" value="PUTATIVE (AFU_ORTHOLOGUE AFUA_2G00640)-RELATED"/>
    <property type="match status" value="1"/>
</dbReference>
<feature type="domain" description="Glycoside hydrolase family 20 catalytic" evidence="6">
    <location>
        <begin position="332"/>
        <end position="518"/>
    </location>
</feature>
<evidence type="ECO:0000313" key="8">
    <source>
        <dbReference type="Proteomes" id="UP000823896"/>
    </source>
</evidence>
<dbReference type="SUPFAM" id="SSF55545">
    <property type="entry name" value="beta-N-acetylhexosaminidase-like domain"/>
    <property type="match status" value="1"/>
</dbReference>
<dbReference type="InterPro" id="IPR017853">
    <property type="entry name" value="GH"/>
</dbReference>
<dbReference type="Pfam" id="PF07554">
    <property type="entry name" value="FIVAR"/>
    <property type="match status" value="4"/>
</dbReference>
<feature type="transmembrane region" description="Helical" evidence="4">
    <location>
        <begin position="968"/>
        <end position="986"/>
    </location>
</feature>
<dbReference type="InterPro" id="IPR015883">
    <property type="entry name" value="Glyco_hydro_20_cat"/>
</dbReference>
<feature type="chain" id="PRO_5039367010" evidence="5">
    <location>
        <begin position="34"/>
        <end position="993"/>
    </location>
</feature>
<dbReference type="GO" id="GO:0004563">
    <property type="term" value="F:beta-N-acetylhexosaminidase activity"/>
    <property type="evidence" value="ECO:0007669"/>
    <property type="project" value="InterPro"/>
</dbReference>
<dbReference type="Proteomes" id="UP000823896">
    <property type="component" value="Unassembled WGS sequence"/>
</dbReference>
<dbReference type="InterPro" id="IPR025705">
    <property type="entry name" value="Beta_hexosaminidase_sua/sub"/>
</dbReference>
<dbReference type="SUPFAM" id="SSF51445">
    <property type="entry name" value="(Trans)glycosidases"/>
    <property type="match status" value="1"/>
</dbReference>
<dbReference type="InterPro" id="IPR029018">
    <property type="entry name" value="Hex-like_dom2"/>
</dbReference>
<dbReference type="Gene3D" id="1.20.1270.90">
    <property type="entry name" value="AF1782-like"/>
    <property type="match status" value="3"/>
</dbReference>
<dbReference type="EMBL" id="DWWM01000060">
    <property type="protein sequence ID" value="HJC37427.1"/>
    <property type="molecule type" value="Genomic_DNA"/>
</dbReference>
<name>A0A9D2NS44_9FIRM</name>
<dbReference type="AlphaFoldDB" id="A0A9D2NS44"/>
<keyword evidence="2" id="KW-0378">Hydrolase</keyword>
<organism evidence="7 8">
    <name type="scientific">Candidatus Merdibacter merdavium</name>
    <dbReference type="NCBI Taxonomy" id="2838692"/>
    <lineage>
        <taxon>Bacteria</taxon>
        <taxon>Bacillati</taxon>
        <taxon>Bacillota</taxon>
        <taxon>Erysipelotrichia</taxon>
        <taxon>Erysipelotrichales</taxon>
        <taxon>Erysipelotrichaceae</taxon>
        <taxon>Merdibacter</taxon>
    </lineage>
</organism>
<keyword evidence="5" id="KW-0732">Signal</keyword>